<evidence type="ECO:0000313" key="7">
    <source>
        <dbReference type="EMBL" id="QQK39572.1"/>
    </source>
</evidence>
<accession>A0A7T6XEE6</accession>
<evidence type="ECO:0000256" key="2">
    <source>
        <dbReference type="ARBA" id="ARBA00022448"/>
    </source>
</evidence>
<reference evidence="7 8" key="1">
    <citation type="submission" date="2020-08" db="EMBL/GenBank/DDBJ databases">
        <title>The completed genome sequence of the pathogenic ascomycete fungus Penicillium digitatum.</title>
        <authorList>
            <person name="Wang M."/>
        </authorList>
    </citation>
    <scope>NUCLEOTIDE SEQUENCE [LARGE SCALE GENOMIC DNA]</scope>
    <source>
        <strain evidence="7 8">PdW03</strain>
    </source>
</reference>
<keyword evidence="4 6" id="KW-1133">Transmembrane helix</keyword>
<dbReference type="AlphaFoldDB" id="A0A7T6XEE6"/>
<dbReference type="SUPFAM" id="SSF103473">
    <property type="entry name" value="MFS general substrate transporter"/>
    <property type="match status" value="1"/>
</dbReference>
<feature type="transmembrane region" description="Helical" evidence="6">
    <location>
        <begin position="128"/>
        <end position="149"/>
    </location>
</feature>
<feature type="transmembrane region" description="Helical" evidence="6">
    <location>
        <begin position="191"/>
        <end position="214"/>
    </location>
</feature>
<keyword evidence="2" id="KW-0813">Transport</keyword>
<dbReference type="RefSeq" id="XP_065955585.1">
    <property type="nucleotide sequence ID" value="XM_066100185.1"/>
</dbReference>
<dbReference type="Proteomes" id="UP000595662">
    <property type="component" value="Chromosome 1"/>
</dbReference>
<gene>
    <name evidence="7" type="ORF">Pdw03_2426</name>
</gene>
<keyword evidence="3 6" id="KW-0812">Transmembrane</keyword>
<evidence type="ECO:0000256" key="5">
    <source>
        <dbReference type="ARBA" id="ARBA00023136"/>
    </source>
</evidence>
<name>A0A7T6XEE6_PENDI</name>
<evidence type="ECO:0000256" key="6">
    <source>
        <dbReference type="SAM" id="Phobius"/>
    </source>
</evidence>
<dbReference type="PANTHER" id="PTHR43791:SF32">
    <property type="entry name" value="MAJOR FACILITATOR SUPERFAMILY (MFS) PROFILE DOMAIN-CONTAINING PROTEIN"/>
    <property type="match status" value="1"/>
</dbReference>
<dbReference type="GO" id="GO:0016020">
    <property type="term" value="C:membrane"/>
    <property type="evidence" value="ECO:0007669"/>
    <property type="project" value="UniProtKB-SubCell"/>
</dbReference>
<sequence>MPQSISHPRPLIGGGRWKYFTKHQEHLLTQRLAIKGTQGSSDSERPSVKLVLQAFSNFRFGFGRIQSNALASVGYFGNVFWTLGLAWIGEKTNWRGPMVLMSTCWSVATYSCMNIVPSLHGRWAKFVLVSLTNVGGTTVHVLNVGWLVYHTKSKTTRGGNSALMVMAANLGGRSGAQVLRQEDAPLYKHGFRNISCITAGCWIVAALLAVVYFYDERREREKSERGTVKEYDMGTAL</sequence>
<organism evidence="7 8">
    <name type="scientific">Penicillium digitatum</name>
    <name type="common">Green mold</name>
    <dbReference type="NCBI Taxonomy" id="36651"/>
    <lineage>
        <taxon>Eukaryota</taxon>
        <taxon>Fungi</taxon>
        <taxon>Dikarya</taxon>
        <taxon>Ascomycota</taxon>
        <taxon>Pezizomycotina</taxon>
        <taxon>Eurotiomycetes</taxon>
        <taxon>Eurotiomycetidae</taxon>
        <taxon>Eurotiales</taxon>
        <taxon>Aspergillaceae</taxon>
        <taxon>Penicillium</taxon>
    </lineage>
</organism>
<evidence type="ECO:0000256" key="3">
    <source>
        <dbReference type="ARBA" id="ARBA00022692"/>
    </source>
</evidence>
<feature type="transmembrane region" description="Helical" evidence="6">
    <location>
        <begin position="69"/>
        <end position="88"/>
    </location>
</feature>
<evidence type="ECO:0000313" key="8">
    <source>
        <dbReference type="Proteomes" id="UP000595662"/>
    </source>
</evidence>
<dbReference type="InterPro" id="IPR036259">
    <property type="entry name" value="MFS_trans_sf"/>
</dbReference>
<evidence type="ECO:0000256" key="4">
    <source>
        <dbReference type="ARBA" id="ARBA00022989"/>
    </source>
</evidence>
<dbReference type="GeneID" id="90952387"/>
<keyword evidence="5 6" id="KW-0472">Membrane</keyword>
<feature type="transmembrane region" description="Helical" evidence="6">
    <location>
        <begin position="94"/>
        <end position="116"/>
    </location>
</feature>
<dbReference type="Gene3D" id="1.20.1250.20">
    <property type="entry name" value="MFS general substrate transporter like domains"/>
    <property type="match status" value="1"/>
</dbReference>
<proteinExistence type="predicted"/>
<evidence type="ECO:0000256" key="1">
    <source>
        <dbReference type="ARBA" id="ARBA00004141"/>
    </source>
</evidence>
<comment type="subcellular location">
    <subcellularLocation>
        <location evidence="1">Membrane</location>
        <topology evidence="1">Multi-pass membrane protein</topology>
    </subcellularLocation>
</comment>
<protein>
    <submittedName>
        <fullName evidence="7">Vitamin H transporter</fullName>
    </submittedName>
</protein>
<dbReference type="PANTHER" id="PTHR43791">
    <property type="entry name" value="PERMEASE-RELATED"/>
    <property type="match status" value="1"/>
</dbReference>
<dbReference type="GO" id="GO:0022857">
    <property type="term" value="F:transmembrane transporter activity"/>
    <property type="evidence" value="ECO:0007669"/>
    <property type="project" value="TreeGrafter"/>
</dbReference>
<dbReference type="EMBL" id="CP060774">
    <property type="protein sequence ID" value="QQK39572.1"/>
    <property type="molecule type" value="Genomic_DNA"/>
</dbReference>